<dbReference type="Pfam" id="PF20143">
    <property type="entry name" value="NAD_kinase_C"/>
    <property type="match status" value="1"/>
</dbReference>
<dbReference type="InterPro" id="IPR017438">
    <property type="entry name" value="ATP-NAD_kinase_N"/>
</dbReference>
<dbReference type="AlphaFoldDB" id="A0A1Y2C2S6"/>
<dbReference type="PANTHER" id="PTHR20275:SF0">
    <property type="entry name" value="NAD KINASE"/>
    <property type="match status" value="1"/>
</dbReference>
<keyword evidence="5" id="KW-0520">NAD</keyword>
<dbReference type="SUPFAM" id="SSF111331">
    <property type="entry name" value="NAD kinase/diacylglycerol kinase-like"/>
    <property type="match status" value="1"/>
</dbReference>
<evidence type="ECO:0000256" key="5">
    <source>
        <dbReference type="ARBA" id="ARBA00023027"/>
    </source>
</evidence>
<keyword evidence="3 6" id="KW-0418">Kinase</keyword>
<evidence type="ECO:0000256" key="1">
    <source>
        <dbReference type="ARBA" id="ARBA00010995"/>
    </source>
</evidence>
<accession>A0A1Y2C2S6</accession>
<comment type="caution">
    <text evidence="6">The sequence shown here is derived from an EMBL/GenBank/DDBJ whole genome shotgun (WGS) entry which is preliminary data.</text>
</comment>
<evidence type="ECO:0000313" key="7">
    <source>
        <dbReference type="Proteomes" id="UP000193642"/>
    </source>
</evidence>
<keyword evidence="4" id="KW-0521">NADP</keyword>
<sequence length="352" mass="38686">MKPPSNPKPQTPSLKQQTLIPIADYATSSTILRQALNDTRSSKISIPNIKQVLLITRPNFNLEDETIEMASFFAERGIRVRVGAEIPVDDSVSERYPNLISSWDLEYCRLNGDDVDLVVTLGGDGTVLYSSSLFQERVPPIVAFHLGSLGFLTVFKHDTYQSNLNLRMRLQADIYEKKEGDTSDDLGELIFTWKVLNEVVVDRGVNSTMVNLDLFADGDPITTVLADGLVVATPTGSTAYNLSAGGPLVHHPITPICPHTLTARPMLLPSSLELRLSLSPNARGSAWVSFDGRDRLEIGEGTSVLIRTAVSSPFPSISHESSSKDWFNSLVSSLGWNSRIPQKKNRIPPSKL</sequence>
<dbReference type="InterPro" id="IPR017437">
    <property type="entry name" value="ATP-NAD_kinase_PpnK-typ_C"/>
</dbReference>
<organism evidence="6 7">
    <name type="scientific">Rhizoclosmatium globosum</name>
    <dbReference type="NCBI Taxonomy" id="329046"/>
    <lineage>
        <taxon>Eukaryota</taxon>
        <taxon>Fungi</taxon>
        <taxon>Fungi incertae sedis</taxon>
        <taxon>Chytridiomycota</taxon>
        <taxon>Chytridiomycota incertae sedis</taxon>
        <taxon>Chytridiomycetes</taxon>
        <taxon>Chytridiales</taxon>
        <taxon>Chytriomycetaceae</taxon>
        <taxon>Rhizoclosmatium</taxon>
    </lineage>
</organism>
<keyword evidence="2" id="KW-0808">Transferase</keyword>
<dbReference type="PANTHER" id="PTHR20275">
    <property type="entry name" value="NAD KINASE"/>
    <property type="match status" value="1"/>
</dbReference>
<proteinExistence type="inferred from homology"/>
<protein>
    <submittedName>
        <fullName evidence="6">ATP-NAD kinase</fullName>
    </submittedName>
</protein>
<reference evidence="6 7" key="1">
    <citation type="submission" date="2016-07" db="EMBL/GenBank/DDBJ databases">
        <title>Pervasive Adenine N6-methylation of Active Genes in Fungi.</title>
        <authorList>
            <consortium name="DOE Joint Genome Institute"/>
            <person name="Mondo S.J."/>
            <person name="Dannebaum R.O."/>
            <person name="Kuo R.C."/>
            <person name="Labutti K."/>
            <person name="Haridas S."/>
            <person name="Kuo A."/>
            <person name="Salamov A."/>
            <person name="Ahrendt S.R."/>
            <person name="Lipzen A."/>
            <person name="Sullivan W."/>
            <person name="Andreopoulos W.B."/>
            <person name="Clum A."/>
            <person name="Lindquist E."/>
            <person name="Daum C."/>
            <person name="Ramamoorthy G.K."/>
            <person name="Gryganskyi A."/>
            <person name="Culley D."/>
            <person name="Magnuson J.K."/>
            <person name="James T.Y."/>
            <person name="O'Malley M.A."/>
            <person name="Stajich J.E."/>
            <person name="Spatafora J.W."/>
            <person name="Visel A."/>
            <person name="Grigoriev I.V."/>
        </authorList>
    </citation>
    <scope>NUCLEOTIDE SEQUENCE [LARGE SCALE GENOMIC DNA]</scope>
    <source>
        <strain evidence="6 7">JEL800</strain>
    </source>
</reference>
<dbReference type="Proteomes" id="UP000193642">
    <property type="component" value="Unassembled WGS sequence"/>
</dbReference>
<dbReference type="OrthoDB" id="24581at2759"/>
<dbReference type="GO" id="GO:0006741">
    <property type="term" value="P:NADP+ biosynthetic process"/>
    <property type="evidence" value="ECO:0007669"/>
    <property type="project" value="InterPro"/>
</dbReference>
<dbReference type="Pfam" id="PF01513">
    <property type="entry name" value="NAD_kinase"/>
    <property type="match status" value="1"/>
</dbReference>
<dbReference type="GO" id="GO:0019674">
    <property type="term" value="P:NAD+ metabolic process"/>
    <property type="evidence" value="ECO:0007669"/>
    <property type="project" value="InterPro"/>
</dbReference>
<comment type="similarity">
    <text evidence="1">Belongs to the NAD kinase family.</text>
</comment>
<dbReference type="HAMAP" id="MF_00361">
    <property type="entry name" value="NAD_kinase"/>
    <property type="match status" value="1"/>
</dbReference>
<dbReference type="InterPro" id="IPR002504">
    <property type="entry name" value="NADK"/>
</dbReference>
<evidence type="ECO:0000256" key="2">
    <source>
        <dbReference type="ARBA" id="ARBA00022679"/>
    </source>
</evidence>
<evidence type="ECO:0000256" key="4">
    <source>
        <dbReference type="ARBA" id="ARBA00022857"/>
    </source>
</evidence>
<dbReference type="Gene3D" id="2.60.200.30">
    <property type="entry name" value="Probable inorganic polyphosphate/atp-NAD kinase, domain 2"/>
    <property type="match status" value="1"/>
</dbReference>
<dbReference type="Gene3D" id="3.40.50.10330">
    <property type="entry name" value="Probable inorganic polyphosphate/atp-NAD kinase, domain 1"/>
    <property type="match status" value="1"/>
</dbReference>
<dbReference type="EMBL" id="MCGO01000032">
    <property type="protein sequence ID" value="ORY41330.1"/>
    <property type="molecule type" value="Genomic_DNA"/>
</dbReference>
<dbReference type="InterPro" id="IPR016064">
    <property type="entry name" value="NAD/diacylglycerol_kinase_sf"/>
</dbReference>
<name>A0A1Y2C2S6_9FUNG</name>
<evidence type="ECO:0000256" key="3">
    <source>
        <dbReference type="ARBA" id="ARBA00022777"/>
    </source>
</evidence>
<dbReference type="STRING" id="329046.A0A1Y2C2S6"/>
<gene>
    <name evidence="6" type="ORF">BCR33DRAFT_718950</name>
</gene>
<dbReference type="GO" id="GO:0003951">
    <property type="term" value="F:NAD+ kinase activity"/>
    <property type="evidence" value="ECO:0007669"/>
    <property type="project" value="InterPro"/>
</dbReference>
<keyword evidence="7" id="KW-1185">Reference proteome</keyword>
<evidence type="ECO:0000313" key="6">
    <source>
        <dbReference type="EMBL" id="ORY41330.1"/>
    </source>
</evidence>